<keyword evidence="3" id="KW-1185">Reference proteome</keyword>
<dbReference type="EMBL" id="QRDW01000001">
    <property type="protein sequence ID" value="RED53679.1"/>
    <property type="molecule type" value="Genomic_DNA"/>
</dbReference>
<keyword evidence="1" id="KW-1133">Transmembrane helix</keyword>
<feature type="transmembrane region" description="Helical" evidence="1">
    <location>
        <begin position="452"/>
        <end position="475"/>
    </location>
</feature>
<dbReference type="Gene3D" id="1.20.1640.10">
    <property type="entry name" value="Multidrug efflux transporter AcrB transmembrane domain"/>
    <property type="match status" value="2"/>
</dbReference>
<dbReference type="SUPFAM" id="SSF82714">
    <property type="entry name" value="Multidrug efflux transporter AcrB TolC docking domain, DN and DC subdomains"/>
    <property type="match status" value="2"/>
</dbReference>
<evidence type="ECO:0000256" key="1">
    <source>
        <dbReference type="SAM" id="Phobius"/>
    </source>
</evidence>
<dbReference type="AlphaFoldDB" id="A0A3D9HW89"/>
<feature type="transmembrane region" description="Helical" evidence="1">
    <location>
        <begin position="916"/>
        <end position="938"/>
    </location>
</feature>
<keyword evidence="1" id="KW-0812">Transmembrane</keyword>
<dbReference type="PANTHER" id="PTHR32063">
    <property type="match status" value="1"/>
</dbReference>
<feature type="transmembrane region" description="Helical" evidence="1">
    <location>
        <begin position="519"/>
        <end position="541"/>
    </location>
</feature>
<dbReference type="SUPFAM" id="SSF82693">
    <property type="entry name" value="Multidrug efflux transporter AcrB pore domain, PN1, PN2, PC1 and PC2 subdomains"/>
    <property type="match status" value="2"/>
</dbReference>
<dbReference type="GO" id="GO:0005886">
    <property type="term" value="C:plasma membrane"/>
    <property type="evidence" value="ECO:0007669"/>
    <property type="project" value="TreeGrafter"/>
</dbReference>
<feature type="transmembrane region" description="Helical" evidence="1">
    <location>
        <begin position="991"/>
        <end position="1017"/>
    </location>
</feature>
<evidence type="ECO:0000313" key="3">
    <source>
        <dbReference type="Proteomes" id="UP000256845"/>
    </source>
</evidence>
<evidence type="ECO:0000313" key="2">
    <source>
        <dbReference type="EMBL" id="RED53679.1"/>
    </source>
</evidence>
<feature type="transmembrane region" description="Helical" evidence="1">
    <location>
        <begin position="888"/>
        <end position="910"/>
    </location>
</feature>
<accession>A0A3D9HW89</accession>
<dbReference type="Pfam" id="PF00873">
    <property type="entry name" value="ACR_tran"/>
    <property type="match status" value="1"/>
</dbReference>
<name>A0A3D9HW89_9PROT</name>
<dbReference type="InterPro" id="IPR001036">
    <property type="entry name" value="Acrflvin-R"/>
</dbReference>
<sequence length="1041" mass="114081">MIRFFTAHPTAANILMLLLMVIGIVSAPSLVRQTFPDFSQSSVQVTVAYPGATAEEIEDAICQRVEDAVANVTFIDEIRCLTREGSAAVTIDMQEEGDIATFLAEIKTEVEAIDNFPDLAEDPAVRQLNKTDSVIQIAITGPMSAPHLKVYAEEIKDRLLRLSLVSLVELDGFPDRQLRIEPRQSALREYGLTISSIADIVAKQSLDLPSGAIEARDKEVLLRFADERKGIQELENLVVIGGETGAEVTLGQIARVTDRFEDDEDKILFNGERAAILQITKTKSEDALRIKAEIEAFINEVQASAPEGVHFTLTRDVTSIVEDRLSMLTKNAVQGLLLVFLVMWAFFNIRLSFWAVMGLPISFLGTVALMVAMGFTLNMLSMVGLLIAIGIIMDDSIVIAENIATHRHRGKSAIEAAVIGTKEVFPGVLSSFATSVSVFLPLAFISGDIGKVLRVVPIVLIMTLAVSLIEAFLILPHHMLHSAGRRQDNRFRRWFDSGFERIRERFLGRAIDRLIEWRYLTIGIVLMLFLASVAMPASGLLRFKAFPDLDGDIVQARLLLPQGTPLTQTEIQVDRILNALKETEAVFADQMPEGERLVVNTNVAFNSNPDTNEVGPHLATVTVDLLTAERRGLSIDEITGLWREKIGIVPDAIALSVAEPSLGPAGAPIDIRLYGSDLAELEKASLELMAKLESYQGVFDLKNDLRPGKPELLITLKEGATELGLDADRIARQMRAAFQGTTASEIQVGSESYEIDVRLAQDDQNSLGDLDYFVVTAPDGTQVPFTSIADVERGRGYSQITRIDGLRAVTVKGDLDPALTNMNQIMADLRSGFFTEMQQRYPSVTLGLEGEAAEQAETATSMLRGFGLGILGVFLLLSFQFRSYLEPIVVMLAIPMAFIGSIWGHVIMGLDFSMPSMLGFASLAGIVVNDSILLVTFIKMRAKETTDLSVAARQASRDRFRAVLLTSLTTIAGMLPLLFETSFQAQVLVPLVTSLSFGLMASTLLVLLIVPVLYTILADFGLTNHAMDEDDQGEEMKVKIE</sequence>
<dbReference type="PANTHER" id="PTHR32063:SF33">
    <property type="entry name" value="RND SUPERFAMILY EFFLUX PUMP PERMEASE COMPONENT"/>
    <property type="match status" value="1"/>
</dbReference>
<reference evidence="2 3" key="1">
    <citation type="submission" date="2018-07" db="EMBL/GenBank/DDBJ databases">
        <title>Genomic Encyclopedia of Type Strains, Phase III (KMG-III): the genomes of soil and plant-associated and newly described type strains.</title>
        <authorList>
            <person name="Whitman W."/>
        </authorList>
    </citation>
    <scope>NUCLEOTIDE SEQUENCE [LARGE SCALE GENOMIC DNA]</scope>
    <source>
        <strain evidence="2 3">CECT 8488</strain>
    </source>
</reference>
<dbReference type="Gene3D" id="3.30.70.1440">
    <property type="entry name" value="Multidrug efflux transporter AcrB pore domain"/>
    <property type="match status" value="1"/>
</dbReference>
<protein>
    <submittedName>
        <fullName evidence="2">Multidrug efflux pump subunit AcrB</fullName>
    </submittedName>
</protein>
<dbReference type="InterPro" id="IPR027463">
    <property type="entry name" value="AcrB_DN_DC_subdom"/>
</dbReference>
<dbReference type="RefSeq" id="WP_115934796.1">
    <property type="nucleotide sequence ID" value="NZ_QRDW01000001.1"/>
</dbReference>
<dbReference type="PRINTS" id="PR00702">
    <property type="entry name" value="ACRIFLAVINRP"/>
</dbReference>
<keyword evidence="1" id="KW-0472">Membrane</keyword>
<feature type="transmembrane region" description="Helical" evidence="1">
    <location>
        <begin position="332"/>
        <end position="349"/>
    </location>
</feature>
<feature type="transmembrane region" description="Helical" evidence="1">
    <location>
        <begin position="862"/>
        <end position="881"/>
    </location>
</feature>
<dbReference type="Proteomes" id="UP000256845">
    <property type="component" value="Unassembled WGS sequence"/>
</dbReference>
<dbReference type="Gene3D" id="3.30.70.1430">
    <property type="entry name" value="Multidrug efflux transporter AcrB pore domain"/>
    <property type="match status" value="2"/>
</dbReference>
<comment type="caution">
    <text evidence="2">The sequence shown here is derived from an EMBL/GenBank/DDBJ whole genome shotgun (WGS) entry which is preliminary data.</text>
</comment>
<feature type="transmembrane region" description="Helical" evidence="1">
    <location>
        <begin position="12"/>
        <end position="31"/>
    </location>
</feature>
<organism evidence="2 3">
    <name type="scientific">Aestuariispira insulae</name>
    <dbReference type="NCBI Taxonomy" id="1461337"/>
    <lineage>
        <taxon>Bacteria</taxon>
        <taxon>Pseudomonadati</taxon>
        <taxon>Pseudomonadota</taxon>
        <taxon>Alphaproteobacteria</taxon>
        <taxon>Rhodospirillales</taxon>
        <taxon>Kiloniellaceae</taxon>
        <taxon>Aestuariispira</taxon>
    </lineage>
</organism>
<dbReference type="SUPFAM" id="SSF82866">
    <property type="entry name" value="Multidrug efflux transporter AcrB transmembrane domain"/>
    <property type="match status" value="2"/>
</dbReference>
<feature type="transmembrane region" description="Helical" evidence="1">
    <location>
        <begin position="424"/>
        <end position="446"/>
    </location>
</feature>
<dbReference type="Gene3D" id="3.30.70.1320">
    <property type="entry name" value="Multidrug efflux transporter AcrB pore domain like"/>
    <property type="match status" value="1"/>
</dbReference>
<proteinExistence type="predicted"/>
<gene>
    <name evidence="2" type="ORF">DFP90_101471</name>
</gene>
<dbReference type="Gene3D" id="3.30.2090.10">
    <property type="entry name" value="Multidrug efflux transporter AcrB TolC docking domain, DN and DC subdomains"/>
    <property type="match status" value="2"/>
</dbReference>
<dbReference type="GO" id="GO:0042910">
    <property type="term" value="F:xenobiotic transmembrane transporter activity"/>
    <property type="evidence" value="ECO:0007669"/>
    <property type="project" value="TreeGrafter"/>
</dbReference>
<feature type="transmembrane region" description="Helical" evidence="1">
    <location>
        <begin position="959"/>
        <end position="979"/>
    </location>
</feature>
<dbReference type="OrthoDB" id="174266at2"/>